<dbReference type="EMBL" id="JARK01000013">
    <property type="protein sequence ID" value="EYC45925.1"/>
    <property type="molecule type" value="Genomic_DNA"/>
</dbReference>
<name>A0A016X1Y6_9BILA</name>
<comment type="caution">
    <text evidence="1">The sequence shown here is derived from an EMBL/GenBank/DDBJ whole genome shotgun (WGS) entry which is preliminary data.</text>
</comment>
<dbReference type="OrthoDB" id="5883555at2759"/>
<sequence length="84" mass="9470">MSPAFREASPYDSLKFYFSKACTPPAEIQRFDCRQAGKRGKFEHLADLHEASVEFLTNFVLDAIGLGDEGLLSTVANHKEYRTK</sequence>
<accession>A0A016X1Y6</accession>
<protein>
    <submittedName>
        <fullName evidence="1">Uncharacterized protein</fullName>
    </submittedName>
</protein>
<keyword evidence="2" id="KW-1185">Reference proteome</keyword>
<reference evidence="2" key="1">
    <citation type="journal article" date="2015" name="Nat. Genet.">
        <title>The genome and transcriptome of the zoonotic hookworm Ancylostoma ceylanicum identify infection-specific gene families.</title>
        <authorList>
            <person name="Schwarz E.M."/>
            <person name="Hu Y."/>
            <person name="Antoshechkin I."/>
            <person name="Miller M.M."/>
            <person name="Sternberg P.W."/>
            <person name="Aroian R.V."/>
        </authorList>
    </citation>
    <scope>NUCLEOTIDE SEQUENCE</scope>
    <source>
        <strain evidence="2">HY135</strain>
    </source>
</reference>
<proteinExistence type="predicted"/>
<gene>
    <name evidence="1" type="primary">Acey_s0413.g1014</name>
    <name evidence="1" type="ORF">Y032_0413g1014</name>
</gene>
<evidence type="ECO:0000313" key="1">
    <source>
        <dbReference type="EMBL" id="EYC45925.1"/>
    </source>
</evidence>
<dbReference type="AlphaFoldDB" id="A0A016X1Y6"/>
<organism evidence="1 2">
    <name type="scientific">Ancylostoma ceylanicum</name>
    <dbReference type="NCBI Taxonomy" id="53326"/>
    <lineage>
        <taxon>Eukaryota</taxon>
        <taxon>Metazoa</taxon>
        <taxon>Ecdysozoa</taxon>
        <taxon>Nematoda</taxon>
        <taxon>Chromadorea</taxon>
        <taxon>Rhabditida</taxon>
        <taxon>Rhabditina</taxon>
        <taxon>Rhabditomorpha</taxon>
        <taxon>Strongyloidea</taxon>
        <taxon>Ancylostomatidae</taxon>
        <taxon>Ancylostomatinae</taxon>
        <taxon>Ancylostoma</taxon>
    </lineage>
</organism>
<dbReference type="Proteomes" id="UP000024635">
    <property type="component" value="Unassembled WGS sequence"/>
</dbReference>
<evidence type="ECO:0000313" key="2">
    <source>
        <dbReference type="Proteomes" id="UP000024635"/>
    </source>
</evidence>